<proteinExistence type="predicted"/>
<evidence type="ECO:0000256" key="1">
    <source>
        <dbReference type="SAM" id="Phobius"/>
    </source>
</evidence>
<accession>A0A9D2SE32</accession>
<keyword evidence="1" id="KW-1133">Transmembrane helix</keyword>
<feature type="transmembrane region" description="Helical" evidence="1">
    <location>
        <begin position="76"/>
        <end position="93"/>
    </location>
</feature>
<reference evidence="2" key="1">
    <citation type="journal article" date="2021" name="PeerJ">
        <title>Extensive microbial diversity within the chicken gut microbiome revealed by metagenomics and culture.</title>
        <authorList>
            <person name="Gilroy R."/>
            <person name="Ravi A."/>
            <person name="Getino M."/>
            <person name="Pursley I."/>
            <person name="Horton D.L."/>
            <person name="Alikhan N.F."/>
            <person name="Baker D."/>
            <person name="Gharbi K."/>
            <person name="Hall N."/>
            <person name="Watson M."/>
            <person name="Adriaenssens E.M."/>
            <person name="Foster-Nyarko E."/>
            <person name="Jarju S."/>
            <person name="Secka A."/>
            <person name="Antonio M."/>
            <person name="Oren A."/>
            <person name="Chaudhuri R.R."/>
            <person name="La Ragione R."/>
            <person name="Hildebrand F."/>
            <person name="Pallen M.J."/>
        </authorList>
    </citation>
    <scope>NUCLEOTIDE SEQUENCE</scope>
    <source>
        <strain evidence="2">USAMLcec3-2134</strain>
    </source>
</reference>
<evidence type="ECO:0000313" key="3">
    <source>
        <dbReference type="Proteomes" id="UP000886883"/>
    </source>
</evidence>
<dbReference type="Proteomes" id="UP000886883">
    <property type="component" value="Unassembled WGS sequence"/>
</dbReference>
<keyword evidence="2" id="KW-0378">Hydrolase</keyword>
<feature type="transmembrane region" description="Helical" evidence="1">
    <location>
        <begin position="114"/>
        <end position="135"/>
    </location>
</feature>
<dbReference type="GO" id="GO:0008237">
    <property type="term" value="F:metallopeptidase activity"/>
    <property type="evidence" value="ECO:0007669"/>
    <property type="project" value="UniProtKB-KW"/>
</dbReference>
<name>A0A9D2SE32_9FIRM</name>
<organism evidence="2 3">
    <name type="scientific">Candidatus Eisenbergiella merdigallinarum</name>
    <dbReference type="NCBI Taxonomy" id="2838552"/>
    <lineage>
        <taxon>Bacteria</taxon>
        <taxon>Bacillati</taxon>
        <taxon>Bacillota</taxon>
        <taxon>Clostridia</taxon>
        <taxon>Lachnospirales</taxon>
        <taxon>Lachnospiraceae</taxon>
        <taxon>Eisenbergiella</taxon>
    </lineage>
</organism>
<dbReference type="InterPro" id="IPR011397">
    <property type="entry name" value="YhfC"/>
</dbReference>
<protein>
    <submittedName>
        <fullName evidence="2">YhfC family intramembrane metalloprotease</fullName>
    </submittedName>
</protein>
<feature type="transmembrane region" description="Helical" evidence="1">
    <location>
        <begin position="211"/>
        <end position="230"/>
    </location>
</feature>
<reference evidence="2" key="2">
    <citation type="submission" date="2021-04" db="EMBL/GenBank/DDBJ databases">
        <authorList>
            <person name="Gilroy R."/>
        </authorList>
    </citation>
    <scope>NUCLEOTIDE SEQUENCE</scope>
    <source>
        <strain evidence="2">USAMLcec3-2134</strain>
    </source>
</reference>
<keyword evidence="1" id="KW-0472">Membrane</keyword>
<dbReference type="EMBL" id="DWXE01000039">
    <property type="protein sequence ID" value="HJB91716.1"/>
    <property type="molecule type" value="Genomic_DNA"/>
</dbReference>
<keyword evidence="1" id="KW-0812">Transmembrane</keyword>
<feature type="transmembrane region" description="Helical" evidence="1">
    <location>
        <begin position="45"/>
        <end position="70"/>
    </location>
</feature>
<evidence type="ECO:0000313" key="2">
    <source>
        <dbReference type="EMBL" id="HJB91716.1"/>
    </source>
</evidence>
<comment type="caution">
    <text evidence="2">The sequence shown here is derived from an EMBL/GenBank/DDBJ whole genome shotgun (WGS) entry which is preliminary data.</text>
</comment>
<dbReference type="PIRSF" id="PIRSF033101">
    <property type="entry name" value="UCP033101"/>
    <property type="match status" value="1"/>
</dbReference>
<sequence>MAEITSVPAASVAGMIFSLILSIGLPIGLLIYLRNRTGARISAFLIGGATFFLSAMVLEQLLHAAVLAAAGNALTGNIWLYALYGGLAAGLFEETGRYVAMKFCMKKQLTRQSALMYGAGHGGIEAVLILGLTSINNLSAVALVNSGGFESFLSSLSAEESDALIQAFSALWSTPSWQFFLGGIERILAVALHISLSVLVYRAVRDRRISFYLLAVGLHVLVDSAALAASRFLSPILVEALVLLLTTLTGALAVGLYRESPAD</sequence>
<dbReference type="Pfam" id="PF10086">
    <property type="entry name" value="YhfC"/>
    <property type="match status" value="1"/>
</dbReference>
<feature type="transmembrane region" description="Helical" evidence="1">
    <location>
        <begin position="179"/>
        <end position="204"/>
    </location>
</feature>
<keyword evidence="2" id="KW-0645">Protease</keyword>
<feature type="transmembrane region" description="Helical" evidence="1">
    <location>
        <begin position="12"/>
        <end position="33"/>
    </location>
</feature>
<dbReference type="AlphaFoldDB" id="A0A9D2SE32"/>
<gene>
    <name evidence="2" type="ORF">H9763_09685</name>
</gene>
<feature type="transmembrane region" description="Helical" evidence="1">
    <location>
        <begin position="236"/>
        <end position="257"/>
    </location>
</feature>
<keyword evidence="2" id="KW-0482">Metalloprotease</keyword>